<dbReference type="Proteomes" id="UP000694930">
    <property type="component" value="Chromosome 8"/>
</dbReference>
<dbReference type="RefSeq" id="XP_015084134.1">
    <property type="nucleotide sequence ID" value="XM_015228648.1"/>
</dbReference>
<evidence type="ECO:0000313" key="1">
    <source>
        <dbReference type="Proteomes" id="UP000694930"/>
    </source>
</evidence>
<keyword evidence="1" id="KW-1185">Reference proteome</keyword>
<name>A0ABM1HE13_SOLPN</name>
<dbReference type="CDD" id="cd00303">
    <property type="entry name" value="retropepsin_like"/>
    <property type="match status" value="1"/>
</dbReference>
<dbReference type="PANTHER" id="PTHR33067">
    <property type="entry name" value="RNA-DIRECTED DNA POLYMERASE-RELATED"/>
    <property type="match status" value="1"/>
</dbReference>
<dbReference type="InterPro" id="IPR021109">
    <property type="entry name" value="Peptidase_aspartic_dom_sf"/>
</dbReference>
<protein>
    <submittedName>
        <fullName evidence="2">Uncharacterized protein LOC107027490</fullName>
    </submittedName>
</protein>
<evidence type="ECO:0000313" key="2">
    <source>
        <dbReference type="RefSeq" id="XP_015084134.1"/>
    </source>
</evidence>
<sequence length="175" mass="19863">MPSVVEDEMRKYEEVVKNSSELVDKTVKEAELSINVPLMKALEQMPDYVKFMKDMVTKKRSVSFEDDNRMHHCSATATRALCDLDASINLMLLSIYKKLGLDDPKSTAMRLLMADRIVKIPTGILYDVLVKVESFKFSTDFVIFDCEVDFDVPITLGRPFLATGRALVDMQKGQL</sequence>
<organism evidence="1 2">
    <name type="scientific">Solanum pennellii</name>
    <name type="common">Tomato</name>
    <name type="synonym">Lycopersicon pennellii</name>
    <dbReference type="NCBI Taxonomy" id="28526"/>
    <lineage>
        <taxon>Eukaryota</taxon>
        <taxon>Viridiplantae</taxon>
        <taxon>Streptophyta</taxon>
        <taxon>Embryophyta</taxon>
        <taxon>Tracheophyta</taxon>
        <taxon>Spermatophyta</taxon>
        <taxon>Magnoliopsida</taxon>
        <taxon>eudicotyledons</taxon>
        <taxon>Gunneridae</taxon>
        <taxon>Pentapetalae</taxon>
        <taxon>asterids</taxon>
        <taxon>lamiids</taxon>
        <taxon>Solanales</taxon>
        <taxon>Solanaceae</taxon>
        <taxon>Solanoideae</taxon>
        <taxon>Solaneae</taxon>
        <taxon>Solanum</taxon>
        <taxon>Solanum subgen. Lycopersicon</taxon>
    </lineage>
</organism>
<reference evidence="1" key="1">
    <citation type="journal article" date="2014" name="Nat. Genet.">
        <title>The genome of the stress-tolerant wild tomato species Solanum pennellii.</title>
        <authorList>
            <person name="Bolger A."/>
            <person name="Scossa F."/>
            <person name="Bolger M.E."/>
            <person name="Lanz C."/>
            <person name="Maumus F."/>
            <person name="Tohge T."/>
            <person name="Quesneville H."/>
            <person name="Alseekh S."/>
            <person name="Sorensen I."/>
            <person name="Lichtenstein G."/>
            <person name="Fich E.A."/>
            <person name="Conte M."/>
            <person name="Keller H."/>
            <person name="Schneeberger K."/>
            <person name="Schwacke R."/>
            <person name="Ofner I."/>
            <person name="Vrebalov J."/>
            <person name="Xu Y."/>
            <person name="Osorio S."/>
            <person name="Aflitos S.A."/>
            <person name="Schijlen E."/>
            <person name="Jimenez-Gomez J.M."/>
            <person name="Ryngajllo M."/>
            <person name="Kimura S."/>
            <person name="Kumar R."/>
            <person name="Koenig D."/>
            <person name="Headland L.R."/>
            <person name="Maloof J.N."/>
            <person name="Sinha N."/>
            <person name="van Ham R.C."/>
            <person name="Lankhorst R.K."/>
            <person name="Mao L."/>
            <person name="Vogel A."/>
            <person name="Arsova B."/>
            <person name="Panstruga R."/>
            <person name="Fei Z."/>
            <person name="Rose J.K."/>
            <person name="Zamir D."/>
            <person name="Carrari F."/>
            <person name="Giovannoni J.J."/>
            <person name="Weigel D."/>
            <person name="Usadel B."/>
            <person name="Fernie A.R."/>
        </authorList>
    </citation>
    <scope>NUCLEOTIDE SEQUENCE [LARGE SCALE GENOMIC DNA]</scope>
    <source>
        <strain evidence="1">cv. LA0716</strain>
    </source>
</reference>
<dbReference type="Gene3D" id="2.40.70.10">
    <property type="entry name" value="Acid Proteases"/>
    <property type="match status" value="1"/>
</dbReference>
<reference evidence="2" key="2">
    <citation type="submission" date="2025-08" db="UniProtKB">
        <authorList>
            <consortium name="RefSeq"/>
        </authorList>
    </citation>
    <scope>IDENTIFICATION</scope>
</reference>
<dbReference type="GeneID" id="107027490"/>
<gene>
    <name evidence="2" type="primary">LOC107027490</name>
</gene>
<accession>A0ABM1HE13</accession>
<dbReference type="PANTHER" id="PTHR33067:SF9">
    <property type="entry name" value="RNA-DIRECTED DNA POLYMERASE"/>
    <property type="match status" value="1"/>
</dbReference>
<proteinExistence type="predicted"/>